<proteinExistence type="predicted"/>
<evidence type="ECO:0008006" key="4">
    <source>
        <dbReference type="Google" id="ProtNLM"/>
    </source>
</evidence>
<dbReference type="AlphaFoldDB" id="A0A7Y9XR85"/>
<evidence type="ECO:0000313" key="3">
    <source>
        <dbReference type="Proteomes" id="UP000578688"/>
    </source>
</evidence>
<feature type="chain" id="PRO_5031292084" description="Secreted protein" evidence="1">
    <location>
        <begin position="23"/>
        <end position="99"/>
    </location>
</feature>
<keyword evidence="3" id="KW-1185">Reference proteome</keyword>
<name>A0A7Y9XR85_9GAMM</name>
<evidence type="ECO:0000313" key="2">
    <source>
        <dbReference type="EMBL" id="NYH74774.1"/>
    </source>
</evidence>
<sequence>MIRSAIASSVVAWAFTAHSAKAIAGTTSMLLIGFTRTPSWVASHARGHGFASPRIITTALRGRNDPTCRRVIEPMTQINGSVNCHAAAHGFRSLPGWWH</sequence>
<organism evidence="2 3">
    <name type="scientific">Phytopseudomonas flavescens</name>
    <dbReference type="NCBI Taxonomy" id="29435"/>
    <lineage>
        <taxon>Bacteria</taxon>
        <taxon>Pseudomonadati</taxon>
        <taxon>Pseudomonadota</taxon>
        <taxon>Gammaproteobacteria</taxon>
        <taxon>Pseudomonadales</taxon>
        <taxon>Pseudomonadaceae</taxon>
        <taxon>Phytopseudomonas</taxon>
    </lineage>
</organism>
<gene>
    <name evidence="2" type="ORF">FHR27_003384</name>
</gene>
<keyword evidence="1" id="KW-0732">Signal</keyword>
<dbReference type="EMBL" id="JACBYV010000001">
    <property type="protein sequence ID" value="NYH74774.1"/>
    <property type="molecule type" value="Genomic_DNA"/>
</dbReference>
<comment type="caution">
    <text evidence="2">The sequence shown here is derived from an EMBL/GenBank/DDBJ whole genome shotgun (WGS) entry which is preliminary data.</text>
</comment>
<accession>A0A7Y9XR85</accession>
<protein>
    <recommendedName>
        <fullName evidence="4">Secreted protein</fullName>
    </recommendedName>
</protein>
<feature type="signal peptide" evidence="1">
    <location>
        <begin position="1"/>
        <end position="22"/>
    </location>
</feature>
<dbReference type="Proteomes" id="UP000578688">
    <property type="component" value="Unassembled WGS sequence"/>
</dbReference>
<reference evidence="2 3" key="1">
    <citation type="submission" date="2020-07" db="EMBL/GenBank/DDBJ databases">
        <title>Genomic analyses of the natural microbiome of Caenorhabditis elegans.</title>
        <authorList>
            <person name="Samuel B."/>
        </authorList>
    </citation>
    <scope>NUCLEOTIDE SEQUENCE [LARGE SCALE GENOMIC DNA]</scope>
    <source>
        <strain evidence="2 3">BIGb0408</strain>
    </source>
</reference>
<evidence type="ECO:0000256" key="1">
    <source>
        <dbReference type="SAM" id="SignalP"/>
    </source>
</evidence>